<evidence type="ECO:0000259" key="2">
    <source>
        <dbReference type="PROSITE" id="PS50405"/>
    </source>
</evidence>
<dbReference type="Gene3D" id="3.40.30.10">
    <property type="entry name" value="Glutaredoxin"/>
    <property type="match status" value="1"/>
</dbReference>
<gene>
    <name evidence="3" type="ORF">SAMN03080610_00966</name>
</gene>
<dbReference type="PROSITE" id="PS50405">
    <property type="entry name" value="GST_CTER"/>
    <property type="match status" value="1"/>
</dbReference>
<dbReference type="Proteomes" id="UP000199347">
    <property type="component" value="Unassembled WGS sequence"/>
</dbReference>
<dbReference type="PROSITE" id="PS50404">
    <property type="entry name" value="GST_NTER"/>
    <property type="match status" value="1"/>
</dbReference>
<dbReference type="Pfam" id="PF13417">
    <property type="entry name" value="GST_N_3"/>
    <property type="match status" value="1"/>
</dbReference>
<dbReference type="STRING" id="1120955.SAMN03080610_00966"/>
<dbReference type="RefSeq" id="WP_111328836.1">
    <property type="nucleotide sequence ID" value="NZ_FMVW01000002.1"/>
</dbReference>
<dbReference type="Gene3D" id="1.20.1050.10">
    <property type="match status" value="1"/>
</dbReference>
<feature type="domain" description="GST N-terminal" evidence="1">
    <location>
        <begin position="8"/>
        <end position="84"/>
    </location>
</feature>
<dbReference type="OrthoDB" id="508035at2"/>
<dbReference type="EMBL" id="FMVW01000002">
    <property type="protein sequence ID" value="SCZ28362.1"/>
    <property type="molecule type" value="Genomic_DNA"/>
</dbReference>
<name>A0A1G5MTJ4_AFIMA</name>
<dbReference type="GO" id="GO:0016740">
    <property type="term" value="F:transferase activity"/>
    <property type="evidence" value="ECO:0007669"/>
    <property type="project" value="UniProtKB-KW"/>
</dbReference>
<dbReference type="InterPro" id="IPR010987">
    <property type="entry name" value="Glutathione-S-Trfase_C-like"/>
</dbReference>
<feature type="domain" description="GST C-terminal" evidence="2">
    <location>
        <begin position="105"/>
        <end position="230"/>
    </location>
</feature>
<protein>
    <submittedName>
        <fullName evidence="3">Glutathione S-transferase</fullName>
    </submittedName>
</protein>
<organism evidence="3 4">
    <name type="scientific">Afifella marina DSM 2698</name>
    <dbReference type="NCBI Taxonomy" id="1120955"/>
    <lineage>
        <taxon>Bacteria</taxon>
        <taxon>Pseudomonadati</taxon>
        <taxon>Pseudomonadota</taxon>
        <taxon>Alphaproteobacteria</taxon>
        <taxon>Hyphomicrobiales</taxon>
        <taxon>Afifellaceae</taxon>
        <taxon>Afifella</taxon>
    </lineage>
</organism>
<dbReference type="SUPFAM" id="SSF47616">
    <property type="entry name" value="GST C-terminal domain-like"/>
    <property type="match status" value="1"/>
</dbReference>
<accession>A0A1G5MTJ4</accession>
<dbReference type="InterPro" id="IPR004045">
    <property type="entry name" value="Glutathione_S-Trfase_N"/>
</dbReference>
<keyword evidence="3" id="KW-0808">Transferase</keyword>
<evidence type="ECO:0000313" key="4">
    <source>
        <dbReference type="Proteomes" id="UP000199347"/>
    </source>
</evidence>
<reference evidence="4" key="1">
    <citation type="submission" date="2016-10" db="EMBL/GenBank/DDBJ databases">
        <authorList>
            <person name="Varghese N."/>
            <person name="Submissions S."/>
        </authorList>
    </citation>
    <scope>NUCLEOTIDE SEQUENCE [LARGE SCALE GENOMIC DNA]</scope>
    <source>
        <strain evidence="4">DSM 2698</strain>
    </source>
</reference>
<evidence type="ECO:0000259" key="1">
    <source>
        <dbReference type="PROSITE" id="PS50404"/>
    </source>
</evidence>
<dbReference type="InterPro" id="IPR054416">
    <property type="entry name" value="GST_UstS-like_C"/>
</dbReference>
<dbReference type="InterPro" id="IPR036282">
    <property type="entry name" value="Glutathione-S-Trfase_C_sf"/>
</dbReference>
<dbReference type="AlphaFoldDB" id="A0A1G5MTJ4"/>
<keyword evidence="4" id="KW-1185">Reference proteome</keyword>
<dbReference type="InterPro" id="IPR036249">
    <property type="entry name" value="Thioredoxin-like_sf"/>
</dbReference>
<sequence>MTRRLFDLCGRDRNLRFSPYCWRAKMALAHKGLEFETVPTPFLGVAAIEPDVVRTVPVLDDHGIRVRDSFDIAVHLEHAYPDRAPLFAAADGIAAARFMESATFATLHPPIMRMIVKDIHDQLDDADQEYFRESRESRLGLPLEEAQQDVGLVSPELDKALAPLRRTLEFHPWLAGDEPGFVDYIPFGTLMWLAVIHGGLPIDPDDAVADWFGRCLDLHNGLARGARFAA</sequence>
<dbReference type="SUPFAM" id="SSF52833">
    <property type="entry name" value="Thioredoxin-like"/>
    <property type="match status" value="1"/>
</dbReference>
<dbReference type="Pfam" id="PF22041">
    <property type="entry name" value="GST_C_7"/>
    <property type="match status" value="1"/>
</dbReference>
<proteinExistence type="predicted"/>
<evidence type="ECO:0000313" key="3">
    <source>
        <dbReference type="EMBL" id="SCZ28362.1"/>
    </source>
</evidence>